<accession>A0A165SL74</accession>
<dbReference type="InterPro" id="IPR038921">
    <property type="entry name" value="YOR389W-like"/>
</dbReference>
<dbReference type="EMBL" id="KV425572">
    <property type="protein sequence ID" value="KZT25329.1"/>
    <property type="molecule type" value="Genomic_DNA"/>
</dbReference>
<proteinExistence type="predicted"/>
<feature type="non-terminal residue" evidence="1">
    <location>
        <position position="456"/>
    </location>
</feature>
<sequence length="456" mass="51123">HANHVFNAIHSALRQWGSSLNHNGMSYFLPTVPKGTQLYHGTSKEEQTSGMEWLAYEPEPSLFFSGFRWQWPPVRGPGGPLSGGPSLVHDSFGVYDQQQPLFESAPPEDDDNLAGYLHTYRTVRPLRLIYVDGEAAAKSDKGTLDTQDYILLNDTVKKHGFWEYERAKGMCNLAATEWNGQIDGILRMESGFEIVLCSFKLSLEVVRIARAKSNGVSEEKSLNYYRAITSRYDGIGGDRALLNYDQFVTGFDAKYGIDLFREIDGRTLPRLANATAEQVGMMREDIRRVVLGMGTDVSLPEHSFNWQGTVDMIVGRYATRLKYLVSPSLSMLEAFQREINSTLQPFIDYARRNSTVESERCAAQFIPETAPTPSKSMAAAAVSHVSHTICSTLLSAAEEDSYEAAVEKVKELIEYLNWTTWKECGACDPEKLCMIPIWPFGSLEDFIHPTCMNATQ</sequence>
<keyword evidence="2" id="KW-1185">Reference proteome</keyword>
<dbReference type="PANTHER" id="PTHR35204">
    <property type="entry name" value="YALI0A21131P"/>
    <property type="match status" value="1"/>
</dbReference>
<evidence type="ECO:0000313" key="1">
    <source>
        <dbReference type="EMBL" id="KZT25329.1"/>
    </source>
</evidence>
<dbReference type="OrthoDB" id="10261782at2759"/>
<feature type="non-terminal residue" evidence="1">
    <location>
        <position position="1"/>
    </location>
</feature>
<dbReference type="InParanoid" id="A0A165SL74"/>
<dbReference type="AlphaFoldDB" id="A0A165SL74"/>
<evidence type="ECO:0000313" key="2">
    <source>
        <dbReference type="Proteomes" id="UP000076761"/>
    </source>
</evidence>
<dbReference type="STRING" id="1314782.A0A165SL74"/>
<dbReference type="Proteomes" id="UP000076761">
    <property type="component" value="Unassembled WGS sequence"/>
</dbReference>
<dbReference type="PANTHER" id="PTHR35204:SF1">
    <property type="entry name" value="ENTEROTOXIN"/>
    <property type="match status" value="1"/>
</dbReference>
<protein>
    <submittedName>
        <fullName evidence="1">Uncharacterized protein</fullName>
    </submittedName>
</protein>
<organism evidence="1 2">
    <name type="scientific">Neolentinus lepideus HHB14362 ss-1</name>
    <dbReference type="NCBI Taxonomy" id="1314782"/>
    <lineage>
        <taxon>Eukaryota</taxon>
        <taxon>Fungi</taxon>
        <taxon>Dikarya</taxon>
        <taxon>Basidiomycota</taxon>
        <taxon>Agaricomycotina</taxon>
        <taxon>Agaricomycetes</taxon>
        <taxon>Gloeophyllales</taxon>
        <taxon>Gloeophyllaceae</taxon>
        <taxon>Neolentinus</taxon>
    </lineage>
</organism>
<gene>
    <name evidence="1" type="ORF">NEOLEDRAFT_1037601</name>
</gene>
<reference evidence="1 2" key="1">
    <citation type="journal article" date="2016" name="Mol. Biol. Evol.">
        <title>Comparative Genomics of Early-Diverging Mushroom-Forming Fungi Provides Insights into the Origins of Lignocellulose Decay Capabilities.</title>
        <authorList>
            <person name="Nagy L.G."/>
            <person name="Riley R."/>
            <person name="Tritt A."/>
            <person name="Adam C."/>
            <person name="Daum C."/>
            <person name="Floudas D."/>
            <person name="Sun H."/>
            <person name="Yadav J.S."/>
            <person name="Pangilinan J."/>
            <person name="Larsson K.H."/>
            <person name="Matsuura K."/>
            <person name="Barry K."/>
            <person name="Labutti K."/>
            <person name="Kuo R."/>
            <person name="Ohm R.A."/>
            <person name="Bhattacharya S.S."/>
            <person name="Shirouzu T."/>
            <person name="Yoshinaga Y."/>
            <person name="Martin F.M."/>
            <person name="Grigoriev I.V."/>
            <person name="Hibbett D.S."/>
        </authorList>
    </citation>
    <scope>NUCLEOTIDE SEQUENCE [LARGE SCALE GENOMIC DNA]</scope>
    <source>
        <strain evidence="1 2">HHB14362 ss-1</strain>
    </source>
</reference>
<name>A0A165SL74_9AGAM</name>